<dbReference type="SUPFAM" id="SSF52440">
    <property type="entry name" value="PreATP-grasp domain"/>
    <property type="match status" value="1"/>
</dbReference>
<evidence type="ECO:0000259" key="7">
    <source>
        <dbReference type="PROSITE" id="PS50968"/>
    </source>
</evidence>
<dbReference type="PROSITE" id="PS00867">
    <property type="entry name" value="CPSASE_2"/>
    <property type="match status" value="1"/>
</dbReference>
<comment type="caution">
    <text evidence="10">The sequence shown here is derived from an EMBL/GenBank/DDBJ whole genome shotgun (WGS) entry which is preliminary data.</text>
</comment>
<dbReference type="Pfam" id="PF00289">
    <property type="entry name" value="Biotin_carb_N"/>
    <property type="match status" value="1"/>
</dbReference>
<evidence type="ECO:0000313" key="10">
    <source>
        <dbReference type="EMBL" id="KAL1625942.1"/>
    </source>
</evidence>
<gene>
    <name evidence="10" type="ORF">SLS56_007088</name>
</gene>
<dbReference type="Pfam" id="PF02786">
    <property type="entry name" value="CPSase_L_D2"/>
    <property type="match status" value="1"/>
</dbReference>
<feature type="domain" description="ATP-grasp" evidence="8">
    <location>
        <begin position="123"/>
        <end position="318"/>
    </location>
</feature>
<dbReference type="InterPro" id="IPR011764">
    <property type="entry name" value="Biotin_carboxylation_dom"/>
</dbReference>
<dbReference type="Gene3D" id="2.40.50.100">
    <property type="match status" value="1"/>
</dbReference>
<proteinExistence type="predicted"/>
<dbReference type="PANTHER" id="PTHR45007:SF1">
    <property type="entry name" value="CARBOXYLASE, PUTATIVE (AFU_ORTHOLOGUE AFUA_5G07570)-RELATED"/>
    <property type="match status" value="1"/>
</dbReference>
<dbReference type="InterPro" id="IPR005479">
    <property type="entry name" value="CPAse_ATP-bd"/>
</dbReference>
<evidence type="ECO:0000256" key="5">
    <source>
        <dbReference type="ARBA" id="ARBA00023267"/>
    </source>
</evidence>
<protein>
    <submittedName>
        <fullName evidence="10">Uncharacterized protein</fullName>
    </submittedName>
</protein>
<evidence type="ECO:0000256" key="2">
    <source>
        <dbReference type="ARBA" id="ARBA00022598"/>
    </source>
</evidence>
<evidence type="ECO:0000256" key="3">
    <source>
        <dbReference type="ARBA" id="ARBA00022741"/>
    </source>
</evidence>
<keyword evidence="3 6" id="KW-0547">Nucleotide-binding</keyword>
<dbReference type="InterPro" id="IPR000089">
    <property type="entry name" value="Biotin_lipoyl"/>
</dbReference>
<dbReference type="InterPro" id="IPR011054">
    <property type="entry name" value="Rudment_hybrid_motif"/>
</dbReference>
<comment type="cofactor">
    <cofactor evidence="1">
        <name>biotin</name>
        <dbReference type="ChEBI" id="CHEBI:57586"/>
    </cofactor>
</comment>
<organism evidence="10 11">
    <name type="scientific">Neofusicoccum ribis</name>
    <dbReference type="NCBI Taxonomy" id="45134"/>
    <lineage>
        <taxon>Eukaryota</taxon>
        <taxon>Fungi</taxon>
        <taxon>Dikarya</taxon>
        <taxon>Ascomycota</taxon>
        <taxon>Pezizomycotina</taxon>
        <taxon>Dothideomycetes</taxon>
        <taxon>Dothideomycetes incertae sedis</taxon>
        <taxon>Botryosphaeriales</taxon>
        <taxon>Botryosphaeriaceae</taxon>
        <taxon>Neofusicoccum</taxon>
    </lineage>
</organism>
<dbReference type="PROSITE" id="PS50975">
    <property type="entry name" value="ATP_GRASP"/>
    <property type="match status" value="1"/>
</dbReference>
<evidence type="ECO:0000256" key="6">
    <source>
        <dbReference type="PROSITE-ProRule" id="PRU00409"/>
    </source>
</evidence>
<dbReference type="Proteomes" id="UP001521116">
    <property type="component" value="Unassembled WGS sequence"/>
</dbReference>
<dbReference type="InterPro" id="IPR011761">
    <property type="entry name" value="ATP-grasp"/>
</dbReference>
<feature type="domain" description="Biotin carboxylation" evidence="9">
    <location>
        <begin position="8"/>
        <end position="452"/>
    </location>
</feature>
<dbReference type="Gene3D" id="3.30.470.20">
    <property type="entry name" value="ATP-grasp fold, B domain"/>
    <property type="match status" value="1"/>
</dbReference>
<evidence type="ECO:0000259" key="8">
    <source>
        <dbReference type="PROSITE" id="PS50975"/>
    </source>
</evidence>
<dbReference type="SUPFAM" id="SSF51246">
    <property type="entry name" value="Rudiment single hybrid motif"/>
    <property type="match status" value="1"/>
</dbReference>
<keyword evidence="2" id="KW-0436">Ligase</keyword>
<dbReference type="SUPFAM" id="SSF51230">
    <property type="entry name" value="Single hybrid motif"/>
    <property type="match status" value="1"/>
</dbReference>
<dbReference type="Pfam" id="PF02785">
    <property type="entry name" value="Biotin_carb_C"/>
    <property type="match status" value="1"/>
</dbReference>
<feature type="domain" description="Lipoyl-binding" evidence="7">
    <location>
        <begin position="576"/>
        <end position="652"/>
    </location>
</feature>
<dbReference type="PROSITE" id="PS50979">
    <property type="entry name" value="BC"/>
    <property type="match status" value="1"/>
</dbReference>
<evidence type="ECO:0000256" key="4">
    <source>
        <dbReference type="ARBA" id="ARBA00022840"/>
    </source>
</evidence>
<evidence type="ECO:0000259" key="9">
    <source>
        <dbReference type="PROSITE" id="PS50979"/>
    </source>
</evidence>
<dbReference type="EMBL" id="JAJVDC020000088">
    <property type="protein sequence ID" value="KAL1625942.1"/>
    <property type="molecule type" value="Genomic_DNA"/>
</dbReference>
<dbReference type="PROSITE" id="PS50968">
    <property type="entry name" value="BIOTINYL_LIPOYL"/>
    <property type="match status" value="1"/>
</dbReference>
<dbReference type="InterPro" id="IPR005481">
    <property type="entry name" value="BC-like_N"/>
</dbReference>
<dbReference type="InterPro" id="IPR005482">
    <property type="entry name" value="Biotin_COase_C"/>
</dbReference>
<keyword evidence="5" id="KW-0092">Biotin</keyword>
<evidence type="ECO:0000313" key="11">
    <source>
        <dbReference type="Proteomes" id="UP001521116"/>
    </source>
</evidence>
<dbReference type="SUPFAM" id="SSF56059">
    <property type="entry name" value="Glutathione synthetase ATP-binding domain-like"/>
    <property type="match status" value="1"/>
</dbReference>
<sequence length="663" mass="70677">MARPPPRPIKRLLVCNRGEIATRVISAANELDIPTYAVYTSNDTSHVLYATHEIELPSPASYLDIPHLISLVKSHGIDAVHPGYGFLSESAEFSRRVWEEAGAVVVGPGWEILEKTGDKLRARALAEECSVPVTPALQTPTNDISTIRAFADRIGYPVMIKAVDGGGGRGIRLVQQASELESLATRAIEESPSRLVYAEKAAVDGFRHIEVQIVGDGEGGVRHLWERECSIQRRWQKVIEVAPSTIRDRGLVEKVIEAAVRMAEKVNYFSLGTFEFLVSPRTSHFYFLEINPRLQVEHTITESLTSTDLVQTQLLLSTGHPLPSLLLPPPTAPLPPLHSIQLRLTAESPAASWTLTTGALTLHLPTPNGPGLRIDTHAPTTVSTDFDALLAKLVATAPSWPAAVRKACRALAETAVVSATVKTNLAVLRAVVAHPDFVAGACDTRWLEGAAGQGLVAQGDAIGRALAARATAGVGGGAADSAADGVGAAAGTLFRRGDAWAVALEERGGGGEKAPARTHHLELERVLRNDFPGELAAEVVWSSGAEEGVAPRRTPFVLRVKATAASSGAALSRRRRGDPGDPTHVCIPFAGKVVEVLVEEGDAVAEGDVLCVVQQMKMELEVRSARAGRVVWAFEGEEGEEVAEGTLACVLELEGVGTEKARL</sequence>
<dbReference type="CDD" id="cd06850">
    <property type="entry name" value="biotinyl_domain"/>
    <property type="match status" value="1"/>
</dbReference>
<dbReference type="PANTHER" id="PTHR45007">
    <property type="entry name" value="CARBOXYLASE, PUTATIVE (AFU_ORTHOLOGUE AFUA_5G07570)-RELATED"/>
    <property type="match status" value="1"/>
</dbReference>
<keyword evidence="4 6" id="KW-0067">ATP-binding</keyword>
<name>A0ABR3SNX7_9PEZI</name>
<accession>A0ABR3SNX7</accession>
<reference evidence="10 11" key="1">
    <citation type="submission" date="2024-02" db="EMBL/GenBank/DDBJ databases">
        <title>De novo assembly and annotation of 12 fungi associated with fruit tree decline syndrome in Ontario, Canada.</title>
        <authorList>
            <person name="Sulman M."/>
            <person name="Ellouze W."/>
            <person name="Ilyukhin E."/>
        </authorList>
    </citation>
    <scope>NUCLEOTIDE SEQUENCE [LARGE SCALE GENOMIC DNA]</scope>
    <source>
        <strain evidence="10 11">M1-105</strain>
    </source>
</reference>
<dbReference type="SMART" id="SM00878">
    <property type="entry name" value="Biotin_carb_C"/>
    <property type="match status" value="1"/>
</dbReference>
<dbReference type="InterPro" id="IPR011053">
    <property type="entry name" value="Single_hybrid_motif"/>
</dbReference>
<dbReference type="Pfam" id="PF00364">
    <property type="entry name" value="Biotin_lipoyl"/>
    <property type="match status" value="1"/>
</dbReference>
<dbReference type="InterPro" id="IPR016185">
    <property type="entry name" value="PreATP-grasp_dom_sf"/>
</dbReference>
<keyword evidence="11" id="KW-1185">Reference proteome</keyword>
<evidence type="ECO:0000256" key="1">
    <source>
        <dbReference type="ARBA" id="ARBA00001953"/>
    </source>
</evidence>